<feature type="compositionally biased region" description="Basic and acidic residues" evidence="2">
    <location>
        <begin position="779"/>
        <end position="795"/>
    </location>
</feature>
<dbReference type="Proteomes" id="UP001295684">
    <property type="component" value="Unassembled WGS sequence"/>
</dbReference>
<evidence type="ECO:0000313" key="4">
    <source>
        <dbReference type="Proteomes" id="UP001295684"/>
    </source>
</evidence>
<sequence>MSFGTWRSPNKNNNKLIMENRKDLFHNKPNVMMMQPNTPNNMNSKPLFGQSPIFHRNNTRIVSGIIPKYPPLREEYSAQDCGRKYSNISINSASQVSPSPFGRVIPENPYVHSPNKRRPYAYAELNNSGKSESNFSGFSKTASSFQVPLGSQKEVSDSGNDGFFISFNEKFKKKIIKNPVPYEEGDDEIPDEETNVAEVISIHNSIIPRESITCNINIPLTARHSVQNPFAQVSELNFGHSNSSGVDRRNILFSSQASALTSQQNPMEINKSSFESNFELHITNQRALRNWSKLYILCMREYRRHRLRKIAINKSKYMLGSPSKKKISSKSPSKGMNRKMNFNRNSKSIYKLYPCVRFLQRLRKTRKNQKIRRAVAPNLKYFNSPFMKLKYGLRSIWLAWKTRKLVNSQKFQNLKSQVKEVEEFYTSSPPNGKPNNHILKARENYSVALTNMVNNPKWFHSVKGEKGIHQKRGRVMKMREKNQRLKEMAVDKPIAVDITQSKGVNPDERPIKGSQSYGFASQPPANTFQDPDDRPIGGGGMPPVAPMEGGTSGGVEMMVFDFSPPKPKPPPKKKTFLKKKSGLNKNPPALKSTIKSPEKAIEDVLGKQSLDTESVSPKKEEVKSKKPKKKFLKRGQGQKYDPMKAAKEAKLKQKKKEEAQMIEQQKELEKSKRVEKLISEPISLIQDDEDELVNIMSVNENTSLCRRKLSNEESVRLTKVGNLRFDKHKTNNQNQASEKKSQTESSKQFQDLNYLKKIPKRVDCWLDNKPKKTPNTPSKRHDSKIGVKEEVDFSKTAKLTRKLPSQRYMDSPDKKLQQAQKNRKEFMKQNPMSPAKKKQKARGNPENAPEGANTMIASPKLGMNDQSYDTYGLDNEDSVSQHNPNIISGLSQEGEKIESLLERLEESRMPEKGFTIQERNIILEDTQSLAMLSRSDTLHRIFQLMCNAQDNFKNYEESFKEKRREKVIHDKRDVKMSFDLEFEKLLLMLKDEYHSLFDKRKLKIKRQEINEENYDQDDSDQESDSPSEELNPSEIKMAKKFSINMNSGLIREENQEKFNPAPEPEVVDPDSKSKLKVRRRRYAAKKRYAKA</sequence>
<feature type="compositionally biased region" description="Polar residues" evidence="2">
    <location>
        <begin position="513"/>
        <end position="529"/>
    </location>
</feature>
<evidence type="ECO:0000313" key="3">
    <source>
        <dbReference type="EMBL" id="CAI2370335.1"/>
    </source>
</evidence>
<feature type="region of interest" description="Disordered" evidence="2">
    <location>
        <begin position="502"/>
        <end position="644"/>
    </location>
</feature>
<feature type="region of interest" description="Disordered" evidence="2">
    <location>
        <begin position="1049"/>
        <end position="1091"/>
    </location>
</feature>
<evidence type="ECO:0000256" key="1">
    <source>
        <dbReference type="SAM" id="Coils"/>
    </source>
</evidence>
<evidence type="ECO:0000256" key="2">
    <source>
        <dbReference type="SAM" id="MobiDB-lite"/>
    </source>
</evidence>
<feature type="compositionally biased region" description="Basic and acidic residues" evidence="2">
    <location>
        <begin position="810"/>
        <end position="827"/>
    </location>
</feature>
<feature type="coiled-coil region" evidence="1">
    <location>
        <begin position="644"/>
        <end position="674"/>
    </location>
</feature>
<reference evidence="3" key="1">
    <citation type="submission" date="2023-07" db="EMBL/GenBank/DDBJ databases">
        <authorList>
            <consortium name="AG Swart"/>
            <person name="Singh M."/>
            <person name="Singh A."/>
            <person name="Seah K."/>
            <person name="Emmerich C."/>
        </authorList>
    </citation>
    <scope>NUCLEOTIDE SEQUENCE</scope>
    <source>
        <strain evidence="3">DP1</strain>
    </source>
</reference>
<gene>
    <name evidence="3" type="ORF">ECRASSUSDP1_LOCUS11646</name>
</gene>
<accession>A0AAD1USD3</accession>
<dbReference type="EMBL" id="CAMPGE010011506">
    <property type="protein sequence ID" value="CAI2370335.1"/>
    <property type="molecule type" value="Genomic_DNA"/>
</dbReference>
<feature type="compositionally biased region" description="Basic and acidic residues" evidence="2">
    <location>
        <begin position="760"/>
        <end position="770"/>
    </location>
</feature>
<feature type="region of interest" description="Disordered" evidence="2">
    <location>
        <begin position="1011"/>
        <end position="1037"/>
    </location>
</feature>
<dbReference type="AlphaFoldDB" id="A0AAD1USD3"/>
<name>A0AAD1USD3_EUPCR</name>
<comment type="caution">
    <text evidence="3">The sequence shown here is derived from an EMBL/GenBank/DDBJ whole genome shotgun (WGS) entry which is preliminary data.</text>
</comment>
<feature type="region of interest" description="Disordered" evidence="2">
    <location>
        <begin position="321"/>
        <end position="341"/>
    </location>
</feature>
<protein>
    <submittedName>
        <fullName evidence="3">Uncharacterized protein</fullName>
    </submittedName>
</protein>
<feature type="compositionally biased region" description="Basic residues" evidence="2">
    <location>
        <begin position="569"/>
        <end position="582"/>
    </location>
</feature>
<feature type="region of interest" description="Disordered" evidence="2">
    <location>
        <begin position="716"/>
        <end position="861"/>
    </location>
</feature>
<feature type="compositionally biased region" description="Acidic residues" evidence="2">
    <location>
        <begin position="1011"/>
        <end position="1027"/>
    </location>
</feature>
<feature type="compositionally biased region" description="Basic residues" evidence="2">
    <location>
        <begin position="1074"/>
        <end position="1091"/>
    </location>
</feature>
<keyword evidence="4" id="KW-1185">Reference proteome</keyword>
<keyword evidence="1" id="KW-0175">Coiled coil</keyword>
<proteinExistence type="predicted"/>
<organism evidence="3 4">
    <name type="scientific">Euplotes crassus</name>
    <dbReference type="NCBI Taxonomy" id="5936"/>
    <lineage>
        <taxon>Eukaryota</taxon>
        <taxon>Sar</taxon>
        <taxon>Alveolata</taxon>
        <taxon>Ciliophora</taxon>
        <taxon>Intramacronucleata</taxon>
        <taxon>Spirotrichea</taxon>
        <taxon>Hypotrichia</taxon>
        <taxon>Euplotida</taxon>
        <taxon>Euplotidae</taxon>
        <taxon>Moneuplotes</taxon>
    </lineage>
</organism>
<feature type="compositionally biased region" description="Basic and acidic residues" evidence="2">
    <location>
        <begin position="596"/>
        <end position="605"/>
    </location>
</feature>